<dbReference type="NCBIfam" id="TIGR01509">
    <property type="entry name" value="HAD-SF-IA-v3"/>
    <property type="match status" value="1"/>
</dbReference>
<dbReference type="Proteomes" id="UP000032900">
    <property type="component" value="Unassembled WGS sequence"/>
</dbReference>
<protein>
    <submittedName>
        <fullName evidence="1">Beta-phosphoglucomutase</fullName>
    </submittedName>
</protein>
<accession>A0A0E9M093</accession>
<sequence length="113" mass="11931">MVTGSKQPSLISRLKKDFNIEDENVVSGFDVKKGKPDPEPYLMALKKANCEAGEALVIENAPLGVEASCGAGITTIAVNTGILEAEILSRAGAGMVLSGTQELADNWKSLIRQ</sequence>
<dbReference type="Pfam" id="PF13419">
    <property type="entry name" value="HAD_2"/>
    <property type="match status" value="1"/>
</dbReference>
<dbReference type="PANTHER" id="PTHR43481">
    <property type="entry name" value="FRUCTOSE-1-PHOSPHATE PHOSPHATASE"/>
    <property type="match status" value="1"/>
</dbReference>
<dbReference type="InterPro" id="IPR006439">
    <property type="entry name" value="HAD-SF_hydro_IA"/>
</dbReference>
<dbReference type="STRING" id="1236989.JCM15548_12829"/>
<keyword evidence="2" id="KW-1185">Reference proteome</keyword>
<dbReference type="PANTHER" id="PTHR43481:SF4">
    <property type="entry name" value="GLYCEROL-1-PHOSPHATE PHOSPHOHYDROLASE 1-RELATED"/>
    <property type="match status" value="1"/>
</dbReference>
<dbReference type="RefSeq" id="WP_369403697.1">
    <property type="nucleotide sequence ID" value="NZ_BAZW01000025.1"/>
</dbReference>
<dbReference type="InterPro" id="IPR023214">
    <property type="entry name" value="HAD_sf"/>
</dbReference>
<dbReference type="GO" id="GO:0050308">
    <property type="term" value="F:sugar-phosphatase activity"/>
    <property type="evidence" value="ECO:0007669"/>
    <property type="project" value="TreeGrafter"/>
</dbReference>
<organism evidence="1 2">
    <name type="scientific">Geofilum rubicundum JCM 15548</name>
    <dbReference type="NCBI Taxonomy" id="1236989"/>
    <lineage>
        <taxon>Bacteria</taxon>
        <taxon>Pseudomonadati</taxon>
        <taxon>Bacteroidota</taxon>
        <taxon>Bacteroidia</taxon>
        <taxon>Marinilabiliales</taxon>
        <taxon>Marinilabiliaceae</taxon>
        <taxon>Geofilum</taxon>
    </lineage>
</organism>
<gene>
    <name evidence="1" type="ORF">JCM15548_12829</name>
</gene>
<dbReference type="AlphaFoldDB" id="A0A0E9M093"/>
<dbReference type="InterPro" id="IPR051806">
    <property type="entry name" value="HAD-like_SPP"/>
</dbReference>
<dbReference type="InterPro" id="IPR041492">
    <property type="entry name" value="HAD_2"/>
</dbReference>
<evidence type="ECO:0000313" key="1">
    <source>
        <dbReference type="EMBL" id="GAO30545.1"/>
    </source>
</evidence>
<reference evidence="1 2" key="1">
    <citation type="journal article" date="2015" name="Microbes Environ.">
        <title>Distribution and evolution of nitrogen fixation genes in the phylum bacteroidetes.</title>
        <authorList>
            <person name="Inoue J."/>
            <person name="Oshima K."/>
            <person name="Suda W."/>
            <person name="Sakamoto M."/>
            <person name="Iino T."/>
            <person name="Noda S."/>
            <person name="Hongoh Y."/>
            <person name="Hattori M."/>
            <person name="Ohkuma M."/>
        </authorList>
    </citation>
    <scope>NUCLEOTIDE SEQUENCE [LARGE SCALE GENOMIC DNA]</scope>
    <source>
        <strain evidence="1">JCM 15548</strain>
    </source>
</reference>
<dbReference type="SUPFAM" id="SSF56784">
    <property type="entry name" value="HAD-like"/>
    <property type="match status" value="1"/>
</dbReference>
<comment type="caution">
    <text evidence="1">The sequence shown here is derived from an EMBL/GenBank/DDBJ whole genome shotgun (WGS) entry which is preliminary data.</text>
</comment>
<evidence type="ECO:0000313" key="2">
    <source>
        <dbReference type="Proteomes" id="UP000032900"/>
    </source>
</evidence>
<dbReference type="Gene3D" id="3.40.50.1000">
    <property type="entry name" value="HAD superfamily/HAD-like"/>
    <property type="match status" value="1"/>
</dbReference>
<dbReference type="InterPro" id="IPR036412">
    <property type="entry name" value="HAD-like_sf"/>
</dbReference>
<name>A0A0E9M093_9BACT</name>
<dbReference type="EMBL" id="BAZW01000025">
    <property type="protein sequence ID" value="GAO30545.1"/>
    <property type="molecule type" value="Genomic_DNA"/>
</dbReference>
<proteinExistence type="predicted"/>